<dbReference type="AlphaFoldDB" id="A0A928ZQW9"/>
<sequence length="95" mass="11027">MNSVEKVRHDLIQIIQTLPEQWLREIFQFVEFLRYRANSTENVLADQEPVAENHSFAYERLVETGFIGCAEAEPDLSVNYKSYLSDTLNAKHGDH</sequence>
<protein>
    <recommendedName>
        <fullName evidence="3">DUF2281 domain-containing protein</fullName>
    </recommendedName>
</protein>
<dbReference type="RefSeq" id="WP_193991248.1">
    <property type="nucleotide sequence ID" value="NZ_JADEXP010000022.1"/>
</dbReference>
<proteinExistence type="predicted"/>
<evidence type="ECO:0000313" key="1">
    <source>
        <dbReference type="EMBL" id="MBE9065893.1"/>
    </source>
</evidence>
<dbReference type="EMBL" id="JADEXP010000022">
    <property type="protein sequence ID" value="MBE9065893.1"/>
    <property type="molecule type" value="Genomic_DNA"/>
</dbReference>
<evidence type="ECO:0008006" key="3">
    <source>
        <dbReference type="Google" id="ProtNLM"/>
    </source>
</evidence>
<evidence type="ECO:0000313" key="2">
    <source>
        <dbReference type="Proteomes" id="UP000615026"/>
    </source>
</evidence>
<name>A0A928ZQW9_LEPEC</name>
<keyword evidence="2" id="KW-1185">Reference proteome</keyword>
<comment type="caution">
    <text evidence="1">The sequence shown here is derived from an EMBL/GenBank/DDBJ whole genome shotgun (WGS) entry which is preliminary data.</text>
</comment>
<reference evidence="1" key="1">
    <citation type="submission" date="2020-10" db="EMBL/GenBank/DDBJ databases">
        <authorList>
            <person name="Castelo-Branco R."/>
            <person name="Eusebio N."/>
            <person name="Adriana R."/>
            <person name="Vieira A."/>
            <person name="Brugerolle De Fraissinette N."/>
            <person name="Rezende De Castro R."/>
            <person name="Schneider M.P."/>
            <person name="Vasconcelos V."/>
            <person name="Leao P.N."/>
        </authorList>
    </citation>
    <scope>NUCLEOTIDE SEQUENCE</scope>
    <source>
        <strain evidence="1">LEGE 11479</strain>
    </source>
</reference>
<organism evidence="1 2">
    <name type="scientific">Leptolyngbya cf. ectocarpi LEGE 11479</name>
    <dbReference type="NCBI Taxonomy" id="1828722"/>
    <lineage>
        <taxon>Bacteria</taxon>
        <taxon>Bacillati</taxon>
        <taxon>Cyanobacteriota</taxon>
        <taxon>Cyanophyceae</taxon>
        <taxon>Leptolyngbyales</taxon>
        <taxon>Leptolyngbyaceae</taxon>
        <taxon>Leptolyngbya group</taxon>
        <taxon>Leptolyngbya</taxon>
    </lineage>
</organism>
<gene>
    <name evidence="1" type="ORF">IQ260_04425</name>
</gene>
<accession>A0A928ZQW9</accession>
<dbReference type="Proteomes" id="UP000615026">
    <property type="component" value="Unassembled WGS sequence"/>
</dbReference>